<dbReference type="Pfam" id="PF12796">
    <property type="entry name" value="Ank_2"/>
    <property type="match status" value="1"/>
</dbReference>
<dbReference type="EMBL" id="JABEXW010000032">
    <property type="protein sequence ID" value="KAF4973012.1"/>
    <property type="molecule type" value="Genomic_DNA"/>
</dbReference>
<dbReference type="PANTHER" id="PTHR24198">
    <property type="entry name" value="ANKYRIN REPEAT AND PROTEIN KINASE DOMAIN-CONTAINING PROTEIN"/>
    <property type="match status" value="1"/>
</dbReference>
<evidence type="ECO:0000313" key="5">
    <source>
        <dbReference type="Proteomes" id="UP000622797"/>
    </source>
</evidence>
<keyword evidence="1" id="KW-0677">Repeat</keyword>
<evidence type="ECO:0000256" key="1">
    <source>
        <dbReference type="ARBA" id="ARBA00022737"/>
    </source>
</evidence>
<dbReference type="SMART" id="SM00248">
    <property type="entry name" value="ANK"/>
    <property type="match status" value="5"/>
</dbReference>
<accession>A0A8H4UAW6</accession>
<evidence type="ECO:0000256" key="3">
    <source>
        <dbReference type="PROSITE-ProRule" id="PRU00023"/>
    </source>
</evidence>
<dbReference type="InterPro" id="IPR036770">
    <property type="entry name" value="Ankyrin_rpt-contain_sf"/>
</dbReference>
<reference evidence="4" key="1">
    <citation type="journal article" date="2020" name="BMC Genomics">
        <title>Correction to: Identification and distribution of gene clusters required for synthesis of sphingolipid metabolism inhibitors in diverse species of the filamentous fungus Fusarium.</title>
        <authorList>
            <person name="Kim H.S."/>
            <person name="Lohmar J.M."/>
            <person name="Busman M."/>
            <person name="Brown D.W."/>
            <person name="Naumann T.A."/>
            <person name="Divon H.H."/>
            <person name="Lysoe E."/>
            <person name="Uhlig S."/>
            <person name="Proctor R.H."/>
        </authorList>
    </citation>
    <scope>NUCLEOTIDE SEQUENCE</scope>
    <source>
        <strain evidence="4">NRRL 20472</strain>
    </source>
</reference>
<sequence>MTSDTQEHLRKRVKTRHYDTVSSQAIIHTLNLEVSPLYRAAGDGDNERIKELLQTPNININQVSFNKTALEASIIARRESTALLLIDSGARLDFEDGSNALCAASYYGLKEVVQEAIGKGLDINEPFHGKHPILCAVKGGHADMVDHLLRQGVKISDFEVHPSQEGEYVTENSKNPFSAAWYHQRYDIFLLLLDATLTHKCREWRWEYTKLLPQLYESDPQERLAERLAIWLRSRYWVPVNQEASYAGPNMVIWRTLELVFGMGMFLRGDSILVEFLIDKKVSIPKPVLVFLRRHWNGMRAGPHNMSRSLRFRPAILETIIIALPLIRQKDEKDCWLDDVLNALVEEDLPLTFESIKQKLGRQGCLLQGTIPF</sequence>
<organism evidence="4 5">
    <name type="scientific">Fusarium sarcochroum</name>
    <dbReference type="NCBI Taxonomy" id="1208366"/>
    <lineage>
        <taxon>Eukaryota</taxon>
        <taxon>Fungi</taxon>
        <taxon>Dikarya</taxon>
        <taxon>Ascomycota</taxon>
        <taxon>Pezizomycotina</taxon>
        <taxon>Sordariomycetes</taxon>
        <taxon>Hypocreomycetidae</taxon>
        <taxon>Hypocreales</taxon>
        <taxon>Nectriaceae</taxon>
        <taxon>Fusarium</taxon>
        <taxon>Fusarium lateritium species complex</taxon>
    </lineage>
</organism>
<dbReference type="PANTHER" id="PTHR24198:SF165">
    <property type="entry name" value="ANKYRIN REPEAT-CONTAINING PROTEIN-RELATED"/>
    <property type="match status" value="1"/>
</dbReference>
<dbReference type="Proteomes" id="UP000622797">
    <property type="component" value="Unassembled WGS sequence"/>
</dbReference>
<protein>
    <recommendedName>
        <fullName evidence="6">Ankyrin repeat protein</fullName>
    </recommendedName>
</protein>
<dbReference type="AlphaFoldDB" id="A0A8H4UAW6"/>
<feature type="repeat" description="ANK" evidence="3">
    <location>
        <begin position="128"/>
        <end position="160"/>
    </location>
</feature>
<comment type="caution">
    <text evidence="4">The sequence shown here is derived from an EMBL/GenBank/DDBJ whole genome shotgun (WGS) entry which is preliminary data.</text>
</comment>
<name>A0A8H4UAW6_9HYPO</name>
<evidence type="ECO:0008006" key="6">
    <source>
        <dbReference type="Google" id="ProtNLM"/>
    </source>
</evidence>
<keyword evidence="5" id="KW-1185">Reference proteome</keyword>
<proteinExistence type="predicted"/>
<dbReference type="PROSITE" id="PS50088">
    <property type="entry name" value="ANK_REPEAT"/>
    <property type="match status" value="1"/>
</dbReference>
<reference evidence="4" key="2">
    <citation type="submission" date="2020-05" db="EMBL/GenBank/DDBJ databases">
        <authorList>
            <person name="Kim H.-S."/>
            <person name="Proctor R.H."/>
            <person name="Brown D.W."/>
        </authorList>
    </citation>
    <scope>NUCLEOTIDE SEQUENCE</scope>
    <source>
        <strain evidence="4">NRRL 20472</strain>
    </source>
</reference>
<evidence type="ECO:0000256" key="2">
    <source>
        <dbReference type="ARBA" id="ARBA00023043"/>
    </source>
</evidence>
<gene>
    <name evidence="4" type="ORF">FSARC_589</name>
</gene>
<keyword evidence="2 3" id="KW-0040">ANK repeat</keyword>
<dbReference type="Gene3D" id="1.25.40.20">
    <property type="entry name" value="Ankyrin repeat-containing domain"/>
    <property type="match status" value="1"/>
</dbReference>
<dbReference type="InterPro" id="IPR002110">
    <property type="entry name" value="Ankyrin_rpt"/>
</dbReference>
<dbReference type="SUPFAM" id="SSF48403">
    <property type="entry name" value="Ankyrin repeat"/>
    <property type="match status" value="1"/>
</dbReference>
<dbReference type="OrthoDB" id="426293at2759"/>
<evidence type="ECO:0000313" key="4">
    <source>
        <dbReference type="EMBL" id="KAF4973012.1"/>
    </source>
</evidence>